<organism evidence="6 7">
    <name type="scientific">Synergistes jonesii</name>
    <dbReference type="NCBI Taxonomy" id="2754"/>
    <lineage>
        <taxon>Bacteria</taxon>
        <taxon>Thermotogati</taxon>
        <taxon>Synergistota</taxon>
        <taxon>Synergistia</taxon>
        <taxon>Synergistales</taxon>
        <taxon>Synergistaceae</taxon>
        <taxon>Synergistes</taxon>
    </lineage>
</organism>
<keyword evidence="2" id="KW-0547">Nucleotide-binding</keyword>
<dbReference type="InterPro" id="IPR000253">
    <property type="entry name" value="FHA_dom"/>
</dbReference>
<dbReference type="InterPro" id="IPR036451">
    <property type="entry name" value="CblAdoTrfase-like_sf"/>
</dbReference>
<feature type="region of interest" description="Disordered" evidence="4">
    <location>
        <begin position="53"/>
        <end position="75"/>
    </location>
</feature>
<dbReference type="GO" id="GO:0008817">
    <property type="term" value="F:corrinoid adenosyltransferase activity"/>
    <property type="evidence" value="ECO:0007669"/>
    <property type="project" value="InterPro"/>
</dbReference>
<proteinExistence type="predicted"/>
<dbReference type="EMBL" id="JMKI01000016">
    <property type="protein sequence ID" value="KEJ92743.1"/>
    <property type="molecule type" value="Genomic_DNA"/>
</dbReference>
<evidence type="ECO:0000256" key="3">
    <source>
        <dbReference type="ARBA" id="ARBA00022840"/>
    </source>
</evidence>
<dbReference type="GO" id="GO:0006580">
    <property type="term" value="P:ethanolamine metabolic process"/>
    <property type="evidence" value="ECO:0007669"/>
    <property type="project" value="InterPro"/>
</dbReference>
<dbReference type="STRING" id="2754.EH55_00775"/>
<dbReference type="AlphaFoldDB" id="A0A073IQX2"/>
<dbReference type="InterPro" id="IPR009194">
    <property type="entry name" value="AdoTrfase_EutT"/>
</dbReference>
<accession>A0A073IQX2</accession>
<feature type="domain" description="FHA" evidence="5">
    <location>
        <begin position="163"/>
        <end position="227"/>
    </location>
</feature>
<dbReference type="GO" id="GO:0009236">
    <property type="term" value="P:cobalamin biosynthetic process"/>
    <property type="evidence" value="ECO:0007669"/>
    <property type="project" value="InterPro"/>
</dbReference>
<dbReference type="PATRIC" id="fig|2754.20.peg.2574"/>
<dbReference type="eggNOG" id="COG4812">
    <property type="taxonomic scope" value="Bacteria"/>
</dbReference>
<keyword evidence="3 6" id="KW-0067">ATP-binding</keyword>
<protein>
    <submittedName>
        <fullName evidence="6">ATP-binding protein</fullName>
    </submittedName>
</protein>
<dbReference type="PROSITE" id="PS50006">
    <property type="entry name" value="FHA_DOMAIN"/>
    <property type="match status" value="1"/>
</dbReference>
<evidence type="ECO:0000256" key="2">
    <source>
        <dbReference type="ARBA" id="ARBA00022741"/>
    </source>
</evidence>
<evidence type="ECO:0000256" key="1">
    <source>
        <dbReference type="ARBA" id="ARBA00022679"/>
    </source>
</evidence>
<evidence type="ECO:0000313" key="6">
    <source>
        <dbReference type="EMBL" id="KEJ92743.1"/>
    </source>
</evidence>
<dbReference type="OrthoDB" id="306726at2"/>
<dbReference type="InterPro" id="IPR016030">
    <property type="entry name" value="CblAdoTrfase-like"/>
</dbReference>
<dbReference type="PIRSF" id="PIRSF012294">
    <property type="entry name" value="ATR_EutT"/>
    <property type="match status" value="1"/>
</dbReference>
<dbReference type="GO" id="GO:0005524">
    <property type="term" value="F:ATP binding"/>
    <property type="evidence" value="ECO:0007669"/>
    <property type="project" value="UniProtKB-KW"/>
</dbReference>
<evidence type="ECO:0000256" key="4">
    <source>
        <dbReference type="SAM" id="MobiDB-lite"/>
    </source>
</evidence>
<evidence type="ECO:0000259" key="5">
    <source>
        <dbReference type="PROSITE" id="PS50006"/>
    </source>
</evidence>
<dbReference type="GeneID" id="90983078"/>
<keyword evidence="1" id="KW-0808">Transferase</keyword>
<evidence type="ECO:0000313" key="7">
    <source>
        <dbReference type="Proteomes" id="UP000027665"/>
    </source>
</evidence>
<dbReference type="Gene3D" id="1.20.1200.10">
    <property type="entry name" value="Cobalamin adenosyltransferase-like"/>
    <property type="match status" value="1"/>
</dbReference>
<dbReference type="Pfam" id="PF01923">
    <property type="entry name" value="Cob_adeno_trans"/>
    <property type="match status" value="1"/>
</dbReference>
<comment type="caution">
    <text evidence="6">The sequence shown here is derived from an EMBL/GenBank/DDBJ whole genome shotgun (WGS) entry which is preliminary data.</text>
</comment>
<sequence>MKVITEAILRDELRASQPDSYRVPEGKILSPAAREYLQQRKIRIDMGGAKFKYNPPKAEKSAPEQNAAPQKDEAPTCARQAESAAAAAQGAAKYIDYDSGAFYSEKPEHMTQLFGNKLVTKDHPRILFRGKLDSLQALVVLNQAIISESSASRRLVDDLGDILSVMREMMRCDVLDVPFENERIIGLTHAELRERSHNPMKYFAVKQMTLPDYSMGKSYALLNQLRTTVREAEVAAVQAFRVRSGCERSDIVEGLNRLSSALHIMMCMYLADEYKK</sequence>
<dbReference type="SUPFAM" id="SSF89028">
    <property type="entry name" value="Cobalamin adenosyltransferase-like"/>
    <property type="match status" value="1"/>
</dbReference>
<keyword evidence="7" id="KW-1185">Reference proteome</keyword>
<dbReference type="Proteomes" id="UP000027665">
    <property type="component" value="Unassembled WGS sequence"/>
</dbReference>
<gene>
    <name evidence="6" type="ORF">EH55_00775</name>
</gene>
<dbReference type="RefSeq" id="WP_037975023.1">
    <property type="nucleotide sequence ID" value="NZ_JMKI01000016.1"/>
</dbReference>
<reference evidence="6 7" key="1">
    <citation type="submission" date="2014-04" db="EMBL/GenBank/DDBJ databases">
        <title>Draft Genome Sequence of Synergistes jonesii.</title>
        <authorList>
            <person name="Coil D.A."/>
            <person name="Eisen J.A."/>
            <person name="Holland-Moritz H.E."/>
        </authorList>
    </citation>
    <scope>NUCLEOTIDE SEQUENCE [LARGE SCALE GENOMIC DNA]</scope>
    <source>
        <strain evidence="6 7">78-1</strain>
    </source>
</reference>
<name>A0A073IQX2_9BACT</name>